<evidence type="ECO:0000313" key="4">
    <source>
        <dbReference type="Proteomes" id="UP001341840"/>
    </source>
</evidence>
<sequence>MASPFKNKNVDESVNSKDIKNLIEQSNYTNRFLQCLGDNLSSSKSSSLSLQNVSEASTSKPIEKPLFKPFKMSSKAKQTLKTSILKQDTSESEVMQKIDLLLNRLNTVPETPTNSGESVSRVQTRGSKAINTFNQDSSETSDSEQSQSSNNQSQCSNQSSLKISPIMTNSMTRWKPLIKPFTQSYNCMSAPDLALEERELGFVSFNANNVYEWNIDGKTEYNIMSMLQHMTMVGTAYQAAHETSEEAILMLLFQDSLVNSRDGGITISPMIKNSRSFPLSK</sequence>
<dbReference type="Pfam" id="PF24925">
    <property type="entry name" value="DUF7746"/>
    <property type="match status" value="1"/>
</dbReference>
<evidence type="ECO:0000259" key="2">
    <source>
        <dbReference type="Pfam" id="PF24925"/>
    </source>
</evidence>
<keyword evidence="4" id="KW-1185">Reference proteome</keyword>
<proteinExistence type="predicted"/>
<dbReference type="Proteomes" id="UP001341840">
    <property type="component" value="Unassembled WGS sequence"/>
</dbReference>
<evidence type="ECO:0000256" key="1">
    <source>
        <dbReference type="SAM" id="MobiDB-lite"/>
    </source>
</evidence>
<reference evidence="3 4" key="1">
    <citation type="journal article" date="2023" name="Plants (Basel)">
        <title>Bridging the Gap: Combining Genomics and Transcriptomics Approaches to Understand Stylosanthes scabra, an Orphan Legume from the Brazilian Caatinga.</title>
        <authorList>
            <person name="Ferreira-Neto J.R.C."/>
            <person name="da Silva M.D."/>
            <person name="Binneck E."/>
            <person name="de Melo N.F."/>
            <person name="da Silva R.H."/>
            <person name="de Melo A.L.T.M."/>
            <person name="Pandolfi V."/>
            <person name="Bustamante F.O."/>
            <person name="Brasileiro-Vidal A.C."/>
            <person name="Benko-Iseppon A.M."/>
        </authorList>
    </citation>
    <scope>NUCLEOTIDE SEQUENCE [LARGE SCALE GENOMIC DNA]</scope>
    <source>
        <tissue evidence="3">Leaves</tissue>
    </source>
</reference>
<feature type="compositionally biased region" description="Low complexity" evidence="1">
    <location>
        <begin position="134"/>
        <end position="160"/>
    </location>
</feature>
<feature type="domain" description="DUF7746" evidence="2">
    <location>
        <begin position="205"/>
        <end position="252"/>
    </location>
</feature>
<evidence type="ECO:0000313" key="3">
    <source>
        <dbReference type="EMBL" id="MED6141561.1"/>
    </source>
</evidence>
<protein>
    <recommendedName>
        <fullName evidence="2">DUF7746 domain-containing protein</fullName>
    </recommendedName>
</protein>
<organism evidence="3 4">
    <name type="scientific">Stylosanthes scabra</name>
    <dbReference type="NCBI Taxonomy" id="79078"/>
    <lineage>
        <taxon>Eukaryota</taxon>
        <taxon>Viridiplantae</taxon>
        <taxon>Streptophyta</taxon>
        <taxon>Embryophyta</taxon>
        <taxon>Tracheophyta</taxon>
        <taxon>Spermatophyta</taxon>
        <taxon>Magnoliopsida</taxon>
        <taxon>eudicotyledons</taxon>
        <taxon>Gunneridae</taxon>
        <taxon>Pentapetalae</taxon>
        <taxon>rosids</taxon>
        <taxon>fabids</taxon>
        <taxon>Fabales</taxon>
        <taxon>Fabaceae</taxon>
        <taxon>Papilionoideae</taxon>
        <taxon>50 kb inversion clade</taxon>
        <taxon>dalbergioids sensu lato</taxon>
        <taxon>Dalbergieae</taxon>
        <taxon>Pterocarpus clade</taxon>
        <taxon>Stylosanthes</taxon>
    </lineage>
</organism>
<name>A0ABU6SYL9_9FABA</name>
<gene>
    <name evidence="3" type="ORF">PIB30_104714</name>
</gene>
<dbReference type="EMBL" id="JASCZI010064090">
    <property type="protein sequence ID" value="MED6141561.1"/>
    <property type="molecule type" value="Genomic_DNA"/>
</dbReference>
<comment type="caution">
    <text evidence="3">The sequence shown here is derived from an EMBL/GenBank/DDBJ whole genome shotgun (WGS) entry which is preliminary data.</text>
</comment>
<feature type="region of interest" description="Disordered" evidence="1">
    <location>
        <begin position="133"/>
        <end position="161"/>
    </location>
</feature>
<feature type="region of interest" description="Disordered" evidence="1">
    <location>
        <begin position="107"/>
        <end position="126"/>
    </location>
</feature>
<dbReference type="InterPro" id="IPR056648">
    <property type="entry name" value="DUF7746"/>
</dbReference>
<accession>A0ABU6SYL9</accession>